<organism evidence="3">
    <name type="scientific">Thermocrispum agreste</name>
    <dbReference type="NCBI Taxonomy" id="37925"/>
    <lineage>
        <taxon>Bacteria</taxon>
        <taxon>Bacillati</taxon>
        <taxon>Actinomycetota</taxon>
        <taxon>Actinomycetes</taxon>
        <taxon>Pseudonocardiales</taxon>
        <taxon>Pseudonocardiaceae</taxon>
        <taxon>Thermocrispum</taxon>
    </lineage>
</organism>
<reference evidence="2" key="4">
    <citation type="submission" date="2023-08" db="EMBL/GenBank/DDBJ databases">
        <authorList>
            <person name="Guima S.E.S."/>
            <person name="Martins L.F."/>
            <person name="Silva A.M."/>
            <person name="Setubal J.C."/>
        </authorList>
    </citation>
    <scope>NUCLEOTIDE SEQUENCE</scope>
    <source>
        <strain evidence="2">ZC4RG45</strain>
    </source>
</reference>
<accession>A0A2W4LLK7</accession>
<reference evidence="3" key="1">
    <citation type="submission" date="2018-05" db="EMBL/GenBank/DDBJ databases">
        <authorList>
            <person name="Lanie J.A."/>
            <person name="Ng W.-L."/>
            <person name="Kazmierczak K.M."/>
            <person name="Andrzejewski T.M."/>
            <person name="Davidsen T.M."/>
            <person name="Wayne K.J."/>
            <person name="Tettelin H."/>
            <person name="Glass J.I."/>
            <person name="Rusch D."/>
            <person name="Podicherti R."/>
            <person name="Tsui H.-C.T."/>
            <person name="Winkler M.E."/>
        </authorList>
    </citation>
    <scope>NUCLEOTIDE SEQUENCE</scope>
    <source>
        <strain evidence="3">ZC4RG45</strain>
    </source>
</reference>
<feature type="region of interest" description="Disordered" evidence="1">
    <location>
        <begin position="1"/>
        <end position="26"/>
    </location>
</feature>
<reference evidence="2" key="2">
    <citation type="submission" date="2018-05" db="EMBL/GenBank/DDBJ databases">
        <authorList>
            <person name="Moura L."/>
            <person name="Setubal J.C."/>
        </authorList>
    </citation>
    <scope>NUCLEOTIDE SEQUENCE</scope>
    <source>
        <strain evidence="2">ZC4RG45</strain>
    </source>
</reference>
<protein>
    <submittedName>
        <fullName evidence="2 3">Transcriptional regulator</fullName>
    </submittedName>
</protein>
<comment type="caution">
    <text evidence="3">The sequence shown here is derived from an EMBL/GenBank/DDBJ whole genome shotgun (WGS) entry which is preliminary data.</text>
</comment>
<dbReference type="Proteomes" id="UP000249324">
    <property type="component" value="Unassembled WGS sequence"/>
</dbReference>
<dbReference type="EMBL" id="QGUI01000374">
    <property type="protein sequence ID" value="PZM96596.1"/>
    <property type="molecule type" value="Genomic_DNA"/>
</dbReference>
<evidence type="ECO:0000313" key="4">
    <source>
        <dbReference type="Proteomes" id="UP000249324"/>
    </source>
</evidence>
<name>A0A2W4LLK7_9PSEU</name>
<gene>
    <name evidence="2" type="ORF">DIU77_008000</name>
    <name evidence="3" type="ORF">DIU77_10490</name>
</gene>
<dbReference type="STRING" id="1111738.GCA_000427905_02605"/>
<dbReference type="AlphaFoldDB" id="A0A2W4LLK7"/>
<dbReference type="EMBL" id="QGUI02000077">
    <property type="protein sequence ID" value="MFO7192169.1"/>
    <property type="molecule type" value="Genomic_DNA"/>
</dbReference>
<evidence type="ECO:0000256" key="1">
    <source>
        <dbReference type="SAM" id="MobiDB-lite"/>
    </source>
</evidence>
<sequence length="170" mass="18860">MTHDPGVEALIRQWSQERDESEEDAEIARIKSEWLAEASSHEPGIPGQRTSTGTAEWAIVESADYDYMQAMRKRLPGVPDELLAAAARWWQMVGGLAEAEEWWDAGISPLDQRALEYRAAGLTPADLSVHLGPYTVLEHLRRGSAAAWCVARLSRVRKDSTSCARKDVAS</sequence>
<evidence type="ECO:0000313" key="3">
    <source>
        <dbReference type="EMBL" id="PZM96596.1"/>
    </source>
</evidence>
<proteinExistence type="predicted"/>
<reference evidence="2 4" key="3">
    <citation type="journal article" date="2021" name="BMC Genomics">
        <title>Genome-resolved metagenome and metatranscriptome analyses of thermophilic composting reveal key bacterial players and their metabolic interactions.</title>
        <authorList>
            <person name="Braga L.P.P."/>
            <person name="Pereira R.V."/>
            <person name="Martins L.F."/>
            <person name="Moura L.M.S."/>
            <person name="Sanchez F.B."/>
            <person name="Patane J.S.L."/>
            <person name="da Silva A.M."/>
            <person name="Setubal J.C."/>
        </authorList>
    </citation>
    <scope>NUCLEOTIDE SEQUENCE [LARGE SCALE GENOMIC DNA]</scope>
    <source>
        <strain evidence="2">ZC4RG45</strain>
    </source>
</reference>
<evidence type="ECO:0000313" key="2">
    <source>
        <dbReference type="EMBL" id="MFO7192169.1"/>
    </source>
</evidence>